<gene>
    <name evidence="4" type="ORF">HF577_22535</name>
</gene>
<dbReference type="InterPro" id="IPR036661">
    <property type="entry name" value="Luciferase-like_sf"/>
</dbReference>
<dbReference type="Proteomes" id="UP001296706">
    <property type="component" value="Unassembled WGS sequence"/>
</dbReference>
<keyword evidence="5" id="KW-1185">Reference proteome</keyword>
<dbReference type="InterPro" id="IPR050766">
    <property type="entry name" value="Bact_Lucif_Oxidored"/>
</dbReference>
<dbReference type="InterPro" id="IPR011251">
    <property type="entry name" value="Luciferase-like_dom"/>
</dbReference>
<dbReference type="RefSeq" id="WP_169397916.1">
    <property type="nucleotide sequence ID" value="NZ_BAAAJH010000009.1"/>
</dbReference>
<evidence type="ECO:0000313" key="4">
    <source>
        <dbReference type="EMBL" id="NMH79856.1"/>
    </source>
</evidence>
<evidence type="ECO:0000313" key="5">
    <source>
        <dbReference type="Proteomes" id="UP001296706"/>
    </source>
</evidence>
<protein>
    <submittedName>
        <fullName evidence="4">LLM class flavin-dependent oxidoreductase</fullName>
    </submittedName>
</protein>
<keyword evidence="2" id="KW-0503">Monooxygenase</keyword>
<evidence type="ECO:0000259" key="3">
    <source>
        <dbReference type="Pfam" id="PF00296"/>
    </source>
</evidence>
<dbReference type="PANTHER" id="PTHR30137">
    <property type="entry name" value="LUCIFERASE-LIKE MONOOXYGENASE"/>
    <property type="match status" value="1"/>
</dbReference>
<dbReference type="Gene3D" id="3.20.20.30">
    <property type="entry name" value="Luciferase-like domain"/>
    <property type="match status" value="1"/>
</dbReference>
<dbReference type="Pfam" id="PF00296">
    <property type="entry name" value="Bac_luciferase"/>
    <property type="match status" value="1"/>
</dbReference>
<dbReference type="EMBL" id="JAAXKY010000080">
    <property type="protein sequence ID" value="NMH79856.1"/>
    <property type="molecule type" value="Genomic_DNA"/>
</dbReference>
<name>A0ABX1RKY7_9PSEU</name>
<keyword evidence="1" id="KW-0560">Oxidoreductase</keyword>
<accession>A0ABX1RKY7</accession>
<dbReference type="SUPFAM" id="SSF51679">
    <property type="entry name" value="Bacterial luciferase-like"/>
    <property type="match status" value="1"/>
</dbReference>
<evidence type="ECO:0000256" key="1">
    <source>
        <dbReference type="ARBA" id="ARBA00023002"/>
    </source>
</evidence>
<reference evidence="4 5" key="1">
    <citation type="submission" date="2020-04" db="EMBL/GenBank/DDBJ databases">
        <authorList>
            <person name="Klaysubun C."/>
            <person name="Duangmal K."/>
            <person name="Lipun K."/>
        </authorList>
    </citation>
    <scope>NUCLEOTIDE SEQUENCE [LARGE SCALE GENOMIC DNA]</scope>
    <source>
        <strain evidence="4 5">JCM 11839</strain>
    </source>
</reference>
<proteinExistence type="predicted"/>
<evidence type="ECO:0000256" key="2">
    <source>
        <dbReference type="ARBA" id="ARBA00023033"/>
    </source>
</evidence>
<sequence>MSFAFGIFDSFDLGDATPGAVLTNRLDLAVAAEAAGIDHYHVTEHHGTPLSVCPSPNLFLAALSQRTSTMRIGALVNVLPIYDPLRLAEEIAVLDQLCAGRLDLGVGRGVSPYELGYFGVSDEDSRALFTETLGVVTAALATGRMSHRGERLRDYDVELSVRPVQLPHPPLWYASSNAGTAGWAGTNDVNFVGRWNDGSFISTAETFWNAWESRPTRAGGPPRIGVAATVHIGATDEEALDRYHKAHAVYARQLTKLWHDHDDHRADAMADAEAGLRRGAALVGSPQTVRDLVLEQVERAEVNYVEATLAFGDLTPAEATANLDAFTEVVVPAVRAATAGREHVRDAR</sequence>
<feature type="domain" description="Luciferase-like" evidence="3">
    <location>
        <begin position="5"/>
        <end position="299"/>
    </location>
</feature>
<dbReference type="PANTHER" id="PTHR30137:SF8">
    <property type="entry name" value="BLR5498 PROTEIN"/>
    <property type="match status" value="1"/>
</dbReference>
<comment type="caution">
    <text evidence="4">The sequence shown here is derived from an EMBL/GenBank/DDBJ whole genome shotgun (WGS) entry which is preliminary data.</text>
</comment>
<organism evidence="4 5">
    <name type="scientific">Pseudonocardia xinjiangensis</name>
    <dbReference type="NCBI Taxonomy" id="75289"/>
    <lineage>
        <taxon>Bacteria</taxon>
        <taxon>Bacillati</taxon>
        <taxon>Actinomycetota</taxon>
        <taxon>Actinomycetes</taxon>
        <taxon>Pseudonocardiales</taxon>
        <taxon>Pseudonocardiaceae</taxon>
        <taxon>Pseudonocardia</taxon>
    </lineage>
</organism>